<dbReference type="GO" id="GO:0008652">
    <property type="term" value="P:amino acid biosynthetic process"/>
    <property type="evidence" value="ECO:0007669"/>
    <property type="project" value="UniProtKB-KW"/>
</dbReference>
<dbReference type="InterPro" id="IPR029753">
    <property type="entry name" value="D-isomer_DH_CS"/>
</dbReference>
<dbReference type="PANTHER" id="PTHR42789:SF1">
    <property type="entry name" value="D-ISOMER SPECIFIC 2-HYDROXYACID DEHYDROGENASE FAMILY PROTEIN (AFU_ORTHOLOGUE AFUA_6G10090)"/>
    <property type="match status" value="1"/>
</dbReference>
<evidence type="ECO:0000259" key="7">
    <source>
        <dbReference type="Pfam" id="PF02826"/>
    </source>
</evidence>
<dbReference type="GO" id="GO:0051287">
    <property type="term" value="F:NAD binding"/>
    <property type="evidence" value="ECO:0007669"/>
    <property type="project" value="InterPro"/>
</dbReference>
<evidence type="ECO:0000256" key="2">
    <source>
        <dbReference type="ARBA" id="ARBA00022605"/>
    </source>
</evidence>
<evidence type="ECO:0000256" key="1">
    <source>
        <dbReference type="ARBA" id="ARBA00005854"/>
    </source>
</evidence>
<keyword evidence="3 5" id="KW-0560">Oxidoreductase</keyword>
<dbReference type="FunFam" id="3.40.50.720:FF:000203">
    <property type="entry name" value="D-3-phosphoglycerate dehydrogenase (SerA)"/>
    <property type="match status" value="1"/>
</dbReference>
<evidence type="ECO:0000313" key="8">
    <source>
        <dbReference type="EMBL" id="SDR23653.1"/>
    </source>
</evidence>
<dbReference type="Gene3D" id="3.40.50.720">
    <property type="entry name" value="NAD(P)-binding Rossmann-like Domain"/>
    <property type="match status" value="2"/>
</dbReference>
<keyword evidence="2" id="KW-0028">Amino-acid biosynthesis</keyword>
<dbReference type="InterPro" id="IPR006140">
    <property type="entry name" value="D-isomer_DH_NAD-bd"/>
</dbReference>
<evidence type="ECO:0000313" key="9">
    <source>
        <dbReference type="Proteomes" id="UP000199365"/>
    </source>
</evidence>
<dbReference type="Pfam" id="PF02826">
    <property type="entry name" value="2-Hacid_dh_C"/>
    <property type="match status" value="1"/>
</dbReference>
<feature type="domain" description="D-isomer specific 2-hydroxyacid dehydrogenase NAD-binding" evidence="7">
    <location>
        <begin position="120"/>
        <end position="297"/>
    </location>
</feature>
<dbReference type="InterPro" id="IPR029752">
    <property type="entry name" value="D-isomer_DH_CS1"/>
</dbReference>
<dbReference type="Proteomes" id="UP000199365">
    <property type="component" value="Unassembled WGS sequence"/>
</dbReference>
<name>A0A1H1HE45_9BURK</name>
<accession>A0A1H1HE45</accession>
<dbReference type="PROSITE" id="PS00670">
    <property type="entry name" value="D_2_HYDROXYACID_DH_2"/>
    <property type="match status" value="1"/>
</dbReference>
<dbReference type="SUPFAM" id="SSF52283">
    <property type="entry name" value="Formate/glycerate dehydrogenase catalytic domain-like"/>
    <property type="match status" value="1"/>
</dbReference>
<organism evidence="8 9">
    <name type="scientific">Paraburkholderia tuberum</name>
    <dbReference type="NCBI Taxonomy" id="157910"/>
    <lineage>
        <taxon>Bacteria</taxon>
        <taxon>Pseudomonadati</taxon>
        <taxon>Pseudomonadota</taxon>
        <taxon>Betaproteobacteria</taxon>
        <taxon>Burkholderiales</taxon>
        <taxon>Burkholderiaceae</taxon>
        <taxon>Paraburkholderia</taxon>
    </lineage>
</organism>
<dbReference type="Pfam" id="PF00389">
    <property type="entry name" value="2-Hacid_dh"/>
    <property type="match status" value="1"/>
</dbReference>
<evidence type="ECO:0000256" key="4">
    <source>
        <dbReference type="ARBA" id="ARBA00023027"/>
    </source>
</evidence>
<proteinExistence type="inferred from homology"/>
<dbReference type="InterPro" id="IPR050857">
    <property type="entry name" value="D-2-hydroxyacid_DH"/>
</dbReference>
<dbReference type="STRING" id="157910.SAMN05445850_3489"/>
<feature type="domain" description="D-isomer specific 2-hydroxyacid dehydrogenase catalytic" evidence="6">
    <location>
        <begin position="17"/>
        <end position="322"/>
    </location>
</feature>
<reference evidence="9" key="1">
    <citation type="submission" date="2016-10" db="EMBL/GenBank/DDBJ databases">
        <authorList>
            <person name="Varghese N."/>
            <person name="Submissions S."/>
        </authorList>
    </citation>
    <scope>NUCLEOTIDE SEQUENCE [LARGE SCALE GENOMIC DNA]</scope>
    <source>
        <strain evidence="9">DUS833</strain>
    </source>
</reference>
<protein>
    <submittedName>
        <fullName evidence="8">(S)-sulfolactate dehydrogenase</fullName>
    </submittedName>
</protein>
<keyword evidence="9" id="KW-1185">Reference proteome</keyword>
<dbReference type="PANTHER" id="PTHR42789">
    <property type="entry name" value="D-ISOMER SPECIFIC 2-HYDROXYACID DEHYDROGENASE FAMILY PROTEIN (AFU_ORTHOLOGUE AFUA_6G10090)"/>
    <property type="match status" value="1"/>
</dbReference>
<dbReference type="InterPro" id="IPR036291">
    <property type="entry name" value="NAD(P)-bd_dom_sf"/>
</dbReference>
<sequence>MSTNLNMNPRATRKKIVISEFIDTCAVAALSEHFDVHADASLVDQPVALNALLADADALIVRNRTQVRAALLDAAPRLSVVGRLGVGLDNIDLDACAQRNVSVFPATGANARAVAEYVLATALMLLRGAYRSSMEVAAGKWPRAALSNGREAAGSTLAVIGFGGIGQLVAQLARALGMQVLAYDPLQPADAACWAATGARRVSIDEALRAADVITLHVPLVDSTRNLLGASQLAALKRHAIIVNTSRGGIVDEAALALALREGRIGGAALDVFNDEPLAARSPLADAPNLILTPHIAGLTMQSNERVSTLVAARVTEALLAQRDSHVTEGISR</sequence>
<evidence type="ECO:0000259" key="6">
    <source>
        <dbReference type="Pfam" id="PF00389"/>
    </source>
</evidence>
<dbReference type="InterPro" id="IPR006139">
    <property type="entry name" value="D-isomer_2_OHA_DH_cat_dom"/>
</dbReference>
<dbReference type="AlphaFoldDB" id="A0A1H1HE45"/>
<dbReference type="CDD" id="cd12173">
    <property type="entry name" value="PGDH_4"/>
    <property type="match status" value="1"/>
</dbReference>
<evidence type="ECO:0000256" key="3">
    <source>
        <dbReference type="ARBA" id="ARBA00023002"/>
    </source>
</evidence>
<evidence type="ECO:0000256" key="5">
    <source>
        <dbReference type="RuleBase" id="RU003719"/>
    </source>
</evidence>
<dbReference type="PROSITE" id="PS00065">
    <property type="entry name" value="D_2_HYDROXYACID_DH_1"/>
    <property type="match status" value="1"/>
</dbReference>
<comment type="similarity">
    <text evidence="1 5">Belongs to the D-isomer specific 2-hydroxyacid dehydrogenase family.</text>
</comment>
<dbReference type="EMBL" id="FNKX01000001">
    <property type="protein sequence ID" value="SDR23653.1"/>
    <property type="molecule type" value="Genomic_DNA"/>
</dbReference>
<dbReference type="SUPFAM" id="SSF51735">
    <property type="entry name" value="NAD(P)-binding Rossmann-fold domains"/>
    <property type="match status" value="1"/>
</dbReference>
<gene>
    <name evidence="8" type="ORF">SAMN05445850_3489</name>
</gene>
<dbReference type="GO" id="GO:0016616">
    <property type="term" value="F:oxidoreductase activity, acting on the CH-OH group of donors, NAD or NADP as acceptor"/>
    <property type="evidence" value="ECO:0007669"/>
    <property type="project" value="InterPro"/>
</dbReference>
<keyword evidence="4" id="KW-0520">NAD</keyword>